<accession>A0A5B7IVD0</accession>
<protein>
    <submittedName>
        <fullName evidence="2">Uncharacterized protein</fullName>
    </submittedName>
</protein>
<reference evidence="2 3" key="1">
    <citation type="submission" date="2019-05" db="EMBL/GenBank/DDBJ databases">
        <title>Another draft genome of Portunus trituberculatus and its Hox gene families provides insights of decapod evolution.</title>
        <authorList>
            <person name="Jeong J.-H."/>
            <person name="Song I."/>
            <person name="Kim S."/>
            <person name="Choi T."/>
            <person name="Kim D."/>
            <person name="Ryu S."/>
            <person name="Kim W."/>
        </authorList>
    </citation>
    <scope>NUCLEOTIDE SEQUENCE [LARGE SCALE GENOMIC DNA]</scope>
    <source>
        <tissue evidence="2">Muscle</tissue>
    </source>
</reference>
<evidence type="ECO:0000313" key="2">
    <source>
        <dbReference type="EMBL" id="MPC87862.1"/>
    </source>
</evidence>
<feature type="region of interest" description="Disordered" evidence="1">
    <location>
        <begin position="33"/>
        <end position="60"/>
    </location>
</feature>
<dbReference type="EMBL" id="VSRR010075860">
    <property type="protein sequence ID" value="MPC87862.1"/>
    <property type="molecule type" value="Genomic_DNA"/>
</dbReference>
<dbReference type="AlphaFoldDB" id="A0A5B7IVD0"/>
<name>A0A5B7IVD0_PORTR</name>
<comment type="caution">
    <text evidence="2">The sequence shown here is derived from an EMBL/GenBank/DDBJ whole genome shotgun (WGS) entry which is preliminary data.</text>
</comment>
<evidence type="ECO:0000313" key="3">
    <source>
        <dbReference type="Proteomes" id="UP000324222"/>
    </source>
</evidence>
<organism evidence="2 3">
    <name type="scientific">Portunus trituberculatus</name>
    <name type="common">Swimming crab</name>
    <name type="synonym">Neptunus trituberculatus</name>
    <dbReference type="NCBI Taxonomy" id="210409"/>
    <lineage>
        <taxon>Eukaryota</taxon>
        <taxon>Metazoa</taxon>
        <taxon>Ecdysozoa</taxon>
        <taxon>Arthropoda</taxon>
        <taxon>Crustacea</taxon>
        <taxon>Multicrustacea</taxon>
        <taxon>Malacostraca</taxon>
        <taxon>Eumalacostraca</taxon>
        <taxon>Eucarida</taxon>
        <taxon>Decapoda</taxon>
        <taxon>Pleocyemata</taxon>
        <taxon>Brachyura</taxon>
        <taxon>Eubrachyura</taxon>
        <taxon>Portunoidea</taxon>
        <taxon>Portunidae</taxon>
        <taxon>Portuninae</taxon>
        <taxon>Portunus</taxon>
    </lineage>
</organism>
<gene>
    <name evidence="2" type="ORF">E2C01_082741</name>
</gene>
<evidence type="ECO:0000256" key="1">
    <source>
        <dbReference type="SAM" id="MobiDB-lite"/>
    </source>
</evidence>
<sequence length="60" mass="6333">MEEEGAKWSYFTAPLLGHASLLTATAVGAIDGTSPARPRYVHLGTTRPRKPPPPGCASSR</sequence>
<keyword evidence="3" id="KW-1185">Reference proteome</keyword>
<dbReference type="Proteomes" id="UP000324222">
    <property type="component" value="Unassembled WGS sequence"/>
</dbReference>
<feature type="compositionally biased region" description="Pro residues" evidence="1">
    <location>
        <begin position="51"/>
        <end position="60"/>
    </location>
</feature>
<proteinExistence type="predicted"/>